<comment type="caution">
    <text evidence="1">The sequence shown here is derived from an EMBL/GenBank/DDBJ whole genome shotgun (WGS) entry which is preliminary data.</text>
</comment>
<sequence>MHLQRFTLFLLIINCYYYYDY</sequence>
<evidence type="ECO:0000313" key="2">
    <source>
        <dbReference type="Proteomes" id="UP000701853"/>
    </source>
</evidence>
<evidence type="ECO:0000313" key="1">
    <source>
        <dbReference type="EMBL" id="KAG8488932.1"/>
    </source>
</evidence>
<protein>
    <submittedName>
        <fullName evidence="1">Uncharacterized protein</fullName>
    </submittedName>
</protein>
<dbReference type="Proteomes" id="UP000701853">
    <property type="component" value="Chromosome 7"/>
</dbReference>
<dbReference type="AlphaFoldDB" id="A0A8J6CVG6"/>
<dbReference type="EMBL" id="JAHUZN010000007">
    <property type="protein sequence ID" value="KAG8488932.1"/>
    <property type="molecule type" value="Genomic_DNA"/>
</dbReference>
<proteinExistence type="predicted"/>
<gene>
    <name evidence="1" type="ORF">CXB51_016866</name>
</gene>
<reference evidence="1 2" key="1">
    <citation type="journal article" date="2021" name="bioRxiv">
        <title>The Gossypium anomalum genome as a resource for cotton improvement and evolutionary analysis of hybrid incompatibility.</title>
        <authorList>
            <person name="Grover C.E."/>
            <person name="Yuan D."/>
            <person name="Arick M.A."/>
            <person name="Miller E.R."/>
            <person name="Hu G."/>
            <person name="Peterson D.G."/>
            <person name="Wendel J.F."/>
            <person name="Udall J.A."/>
        </authorList>
    </citation>
    <scope>NUCLEOTIDE SEQUENCE [LARGE SCALE GENOMIC DNA]</scope>
    <source>
        <strain evidence="1">JFW-Udall</strain>
        <tissue evidence="1">Leaf</tissue>
    </source>
</reference>
<keyword evidence="2" id="KW-1185">Reference proteome</keyword>
<accession>A0A8J6CVG6</accession>
<name>A0A8J6CVG6_9ROSI</name>
<organism evidence="1 2">
    <name type="scientific">Gossypium anomalum</name>
    <dbReference type="NCBI Taxonomy" id="47600"/>
    <lineage>
        <taxon>Eukaryota</taxon>
        <taxon>Viridiplantae</taxon>
        <taxon>Streptophyta</taxon>
        <taxon>Embryophyta</taxon>
        <taxon>Tracheophyta</taxon>
        <taxon>Spermatophyta</taxon>
        <taxon>Magnoliopsida</taxon>
        <taxon>eudicotyledons</taxon>
        <taxon>Gunneridae</taxon>
        <taxon>Pentapetalae</taxon>
        <taxon>rosids</taxon>
        <taxon>malvids</taxon>
        <taxon>Malvales</taxon>
        <taxon>Malvaceae</taxon>
        <taxon>Malvoideae</taxon>
        <taxon>Gossypium</taxon>
    </lineage>
</organism>